<dbReference type="AlphaFoldDB" id="A0AA38ML90"/>
<evidence type="ECO:0000313" key="2">
    <source>
        <dbReference type="EMBL" id="KAJ3660052.1"/>
    </source>
</evidence>
<gene>
    <name evidence="3" type="ORF">Zmor_000912</name>
    <name evidence="2" type="ORF">Zmor_011707</name>
</gene>
<dbReference type="EMBL" id="JALNTZ010000001">
    <property type="protein sequence ID" value="KAJ3665416.1"/>
    <property type="molecule type" value="Genomic_DNA"/>
</dbReference>
<dbReference type="Proteomes" id="UP001168821">
    <property type="component" value="Unassembled WGS sequence"/>
</dbReference>
<reference evidence="2" key="1">
    <citation type="journal article" date="2023" name="G3 (Bethesda)">
        <title>Whole genome assemblies of Zophobas morio and Tenebrio molitor.</title>
        <authorList>
            <person name="Kaur S."/>
            <person name="Stinson S.A."/>
            <person name="diCenzo G.C."/>
        </authorList>
    </citation>
    <scope>NUCLEOTIDE SEQUENCE</scope>
    <source>
        <strain evidence="2">QUZm001</strain>
    </source>
</reference>
<feature type="compositionally biased region" description="Basic and acidic residues" evidence="1">
    <location>
        <begin position="200"/>
        <end position="218"/>
    </location>
</feature>
<keyword evidence="4" id="KW-1185">Reference proteome</keyword>
<evidence type="ECO:0000313" key="3">
    <source>
        <dbReference type="EMBL" id="KAJ3665416.1"/>
    </source>
</evidence>
<feature type="region of interest" description="Disordered" evidence="1">
    <location>
        <begin position="189"/>
        <end position="230"/>
    </location>
</feature>
<comment type="caution">
    <text evidence="2">The sequence shown here is derived from an EMBL/GenBank/DDBJ whole genome shotgun (WGS) entry which is preliminary data.</text>
</comment>
<name>A0AA38ML90_9CUCU</name>
<feature type="region of interest" description="Disordered" evidence="1">
    <location>
        <begin position="93"/>
        <end position="168"/>
    </location>
</feature>
<organism evidence="2 4">
    <name type="scientific">Zophobas morio</name>
    <dbReference type="NCBI Taxonomy" id="2755281"/>
    <lineage>
        <taxon>Eukaryota</taxon>
        <taxon>Metazoa</taxon>
        <taxon>Ecdysozoa</taxon>
        <taxon>Arthropoda</taxon>
        <taxon>Hexapoda</taxon>
        <taxon>Insecta</taxon>
        <taxon>Pterygota</taxon>
        <taxon>Neoptera</taxon>
        <taxon>Endopterygota</taxon>
        <taxon>Coleoptera</taxon>
        <taxon>Polyphaga</taxon>
        <taxon>Cucujiformia</taxon>
        <taxon>Tenebrionidae</taxon>
        <taxon>Zophobas</taxon>
    </lineage>
</organism>
<feature type="compositionally biased region" description="Acidic residues" evidence="1">
    <location>
        <begin position="219"/>
        <end position="230"/>
    </location>
</feature>
<sequence length="255" mass="28998">MFTYSYCHLIVRIACSLLTSHLCILLTHITNKKRIWLRNNPGKVITLYKIGQLFGRAYQRAATLQTACNGFKNTGIYPYNPNIFPEDLFKPSETTNREEQHSEANRNAFTNSEANGTISPHAGCSKERTPSPQVFSHEANNHWTPQDLLPLPRAGPRKDSVRGKRKGKTMILTSTPNMEEIKLQIESKRPAKVMSTKRKISLESERKKSQKINKKDSFDSDDSENTISDDSDWELLSKKSSFNVEKVNPGTKLKK</sequence>
<evidence type="ECO:0000256" key="1">
    <source>
        <dbReference type="SAM" id="MobiDB-lite"/>
    </source>
</evidence>
<proteinExistence type="predicted"/>
<dbReference type="EMBL" id="JALNTZ010000003">
    <property type="protein sequence ID" value="KAJ3660052.1"/>
    <property type="molecule type" value="Genomic_DNA"/>
</dbReference>
<feature type="compositionally biased region" description="Polar residues" evidence="1">
    <location>
        <begin position="105"/>
        <end position="118"/>
    </location>
</feature>
<evidence type="ECO:0000313" key="4">
    <source>
        <dbReference type="Proteomes" id="UP001168821"/>
    </source>
</evidence>
<accession>A0AA38ML90</accession>
<protein>
    <submittedName>
        <fullName evidence="2">Uncharacterized protein</fullName>
    </submittedName>
</protein>
<feature type="compositionally biased region" description="Basic and acidic residues" evidence="1">
    <location>
        <begin position="93"/>
        <end position="104"/>
    </location>
</feature>